<evidence type="ECO:0000256" key="6">
    <source>
        <dbReference type="ARBA" id="ARBA00023110"/>
    </source>
</evidence>
<dbReference type="SUPFAM" id="SSF54534">
    <property type="entry name" value="FKBP-like"/>
    <property type="match status" value="1"/>
</dbReference>
<evidence type="ECO:0000259" key="13">
    <source>
        <dbReference type="PROSITE" id="PS50198"/>
    </source>
</evidence>
<evidence type="ECO:0000256" key="10">
    <source>
        <dbReference type="ARBA" id="ARBA00023288"/>
    </source>
</evidence>
<evidence type="ECO:0000313" key="14">
    <source>
        <dbReference type="EMBL" id="AYF92705.1"/>
    </source>
</evidence>
<sequence length="294" mass="32601">MNKKIFVGLAGALLSVSLVACGSKTVAVTNGGKITQSEYYSSMKNTSNGKQVLQQMILDKVLNKEYGKKVSDSEVNAQFNQYKSQYGSEFETLLEQQGLTTSSFKNQLKSNLLLKEAVKDNISYSKSDLQKQFKNFQPKVTVNEILVSNKSTAEKVISQLKDGKKFSDLAKKYSSDTSNKNNGGKMPAFDNTDSNVDSAFKKAAYKLSNGQYTKEPVKTQFGYQIIQMVNHPKKGSYNEHVNDLKEQIANSKLNDSTTLKDVVTKVLKNGGVEIKDKDLQNILSSYLTDTSSKK</sequence>
<dbReference type="Proteomes" id="UP000272003">
    <property type="component" value="Chromosome"/>
</dbReference>
<comment type="catalytic activity">
    <reaction evidence="1 11">
        <text>[protein]-peptidylproline (omega=180) = [protein]-peptidylproline (omega=0)</text>
        <dbReference type="Rhea" id="RHEA:16237"/>
        <dbReference type="Rhea" id="RHEA-COMP:10747"/>
        <dbReference type="Rhea" id="RHEA-COMP:10748"/>
        <dbReference type="ChEBI" id="CHEBI:83833"/>
        <dbReference type="ChEBI" id="CHEBI:83834"/>
        <dbReference type="EC" id="5.2.1.8"/>
    </reaction>
</comment>
<dbReference type="SUPFAM" id="SSF109998">
    <property type="entry name" value="Triger factor/SurA peptide-binding domain-like"/>
    <property type="match status" value="1"/>
</dbReference>
<dbReference type="Pfam" id="PF00639">
    <property type="entry name" value="Rotamase"/>
    <property type="match status" value="1"/>
</dbReference>
<dbReference type="EC" id="5.2.1.8" evidence="11"/>
<evidence type="ECO:0000256" key="12">
    <source>
        <dbReference type="SAM" id="SignalP"/>
    </source>
</evidence>
<keyword evidence="10 11" id="KW-0449">Lipoprotein</keyword>
<proteinExistence type="inferred from homology"/>
<dbReference type="NCBIfam" id="NF003356">
    <property type="entry name" value="PRK04405.1"/>
    <property type="match status" value="1"/>
</dbReference>
<evidence type="ECO:0000256" key="7">
    <source>
        <dbReference type="ARBA" id="ARBA00023136"/>
    </source>
</evidence>
<keyword evidence="6 11" id="KW-0697">Rotamase</keyword>
<evidence type="ECO:0000256" key="3">
    <source>
        <dbReference type="ARBA" id="ARBA00006071"/>
    </source>
</evidence>
<feature type="domain" description="PpiC" evidence="13">
    <location>
        <begin position="137"/>
        <end position="230"/>
    </location>
</feature>
<evidence type="ECO:0000256" key="11">
    <source>
        <dbReference type="HAMAP-Rule" id="MF_01145"/>
    </source>
</evidence>
<comment type="function">
    <text evidence="11">Plays a major role in protein secretion by helping the post-translocational extracellular folding of several secreted proteins.</text>
</comment>
<evidence type="ECO:0000313" key="15">
    <source>
        <dbReference type="Proteomes" id="UP000272003"/>
    </source>
</evidence>
<comment type="similarity">
    <text evidence="3 11">Belongs to the PrsA family.</text>
</comment>
<feature type="chain" id="PRO_5038983667" description="Foldase protein PrsA" evidence="12">
    <location>
        <begin position="21"/>
        <end position="294"/>
    </location>
</feature>
<dbReference type="PANTHER" id="PTHR47245">
    <property type="entry name" value="PEPTIDYLPROLYL ISOMERASE"/>
    <property type="match status" value="1"/>
</dbReference>
<keyword evidence="5 11" id="KW-0732">Signal</keyword>
<evidence type="ECO:0000256" key="4">
    <source>
        <dbReference type="ARBA" id="ARBA00022475"/>
    </source>
</evidence>
<dbReference type="GO" id="GO:0005886">
    <property type="term" value="C:plasma membrane"/>
    <property type="evidence" value="ECO:0007669"/>
    <property type="project" value="UniProtKB-SubCell"/>
</dbReference>
<evidence type="ECO:0000256" key="5">
    <source>
        <dbReference type="ARBA" id="ARBA00022729"/>
    </source>
</evidence>
<dbReference type="InterPro" id="IPR050245">
    <property type="entry name" value="PrsA_foldase"/>
</dbReference>
<keyword evidence="15" id="KW-1185">Reference proteome</keyword>
<dbReference type="HAMAP" id="MF_01145">
    <property type="entry name" value="Foldase_PrsA"/>
    <property type="match status" value="1"/>
</dbReference>
<dbReference type="OrthoDB" id="14196at2"/>
<evidence type="ECO:0000256" key="9">
    <source>
        <dbReference type="ARBA" id="ARBA00023235"/>
    </source>
</evidence>
<evidence type="ECO:0000256" key="1">
    <source>
        <dbReference type="ARBA" id="ARBA00000971"/>
    </source>
</evidence>
<dbReference type="GO" id="GO:0006457">
    <property type="term" value="P:protein folding"/>
    <property type="evidence" value="ECO:0007669"/>
    <property type="project" value="UniProtKB-UniRule"/>
</dbReference>
<dbReference type="Gene3D" id="3.10.50.40">
    <property type="match status" value="1"/>
</dbReference>
<evidence type="ECO:0000256" key="8">
    <source>
        <dbReference type="ARBA" id="ARBA00023139"/>
    </source>
</evidence>
<feature type="signal peptide" evidence="12">
    <location>
        <begin position="1"/>
        <end position="20"/>
    </location>
</feature>
<dbReference type="PROSITE" id="PS51257">
    <property type="entry name" value="PROKAR_LIPOPROTEIN"/>
    <property type="match status" value="1"/>
</dbReference>
<dbReference type="EMBL" id="CP032626">
    <property type="protein sequence ID" value="AYF92705.1"/>
    <property type="molecule type" value="Genomic_DNA"/>
</dbReference>
<reference evidence="14 15" key="1">
    <citation type="submission" date="2018-09" db="EMBL/GenBank/DDBJ databases">
        <title>Genome sequencing of strain BHWM-4.</title>
        <authorList>
            <person name="Heo J."/>
            <person name="Kim S.-J."/>
            <person name="Kwon S.-W."/>
        </authorList>
    </citation>
    <scope>NUCLEOTIDE SEQUENCE [LARGE SCALE GENOMIC DNA]</scope>
    <source>
        <strain evidence="14 15">BHWM-4</strain>
    </source>
</reference>
<dbReference type="PANTHER" id="PTHR47245:SF1">
    <property type="entry name" value="FOLDASE PROTEIN PRSA"/>
    <property type="match status" value="1"/>
</dbReference>
<dbReference type="InterPro" id="IPR023059">
    <property type="entry name" value="Foldase_PrsA"/>
</dbReference>
<dbReference type="KEGG" id="abom:D7I45_04035"/>
<keyword evidence="7 11" id="KW-0472">Membrane</keyword>
<organism evidence="14 15">
    <name type="scientific">Apilactobacillus bombintestini</name>
    <dbReference type="NCBI Taxonomy" id="2419772"/>
    <lineage>
        <taxon>Bacteria</taxon>
        <taxon>Bacillati</taxon>
        <taxon>Bacillota</taxon>
        <taxon>Bacilli</taxon>
        <taxon>Lactobacillales</taxon>
        <taxon>Lactobacillaceae</taxon>
        <taxon>Apilactobacillus</taxon>
    </lineage>
</organism>
<keyword evidence="4 11" id="KW-1003">Cell membrane</keyword>
<keyword evidence="8 11" id="KW-0564">Palmitate</keyword>
<gene>
    <name evidence="11" type="primary">prsA</name>
    <name evidence="14" type="ORF">D7I45_04035</name>
</gene>
<keyword evidence="9 11" id="KW-0413">Isomerase</keyword>
<dbReference type="InterPro" id="IPR046357">
    <property type="entry name" value="PPIase_dom_sf"/>
</dbReference>
<comment type="subcellular location">
    <subcellularLocation>
        <location evidence="2 11">Cell membrane</location>
        <topology evidence="2 11">Lipid-anchor</topology>
    </subcellularLocation>
</comment>
<dbReference type="InterPro" id="IPR027304">
    <property type="entry name" value="Trigger_fact/SurA_dom_sf"/>
</dbReference>
<dbReference type="RefSeq" id="WP_120784470.1">
    <property type="nucleotide sequence ID" value="NZ_CP032626.1"/>
</dbReference>
<accession>A0A387AU21</accession>
<dbReference type="GO" id="GO:0003755">
    <property type="term" value="F:peptidyl-prolyl cis-trans isomerase activity"/>
    <property type="evidence" value="ECO:0007669"/>
    <property type="project" value="UniProtKB-UniRule"/>
</dbReference>
<protein>
    <recommendedName>
        <fullName evidence="11">Foldase protein PrsA</fullName>
        <ecNumber evidence="11">5.2.1.8</ecNumber>
    </recommendedName>
</protein>
<name>A0A387AU21_9LACO</name>
<dbReference type="InterPro" id="IPR000297">
    <property type="entry name" value="PPIase_PpiC"/>
</dbReference>
<dbReference type="Gene3D" id="1.10.4030.10">
    <property type="entry name" value="Porin chaperone SurA, peptide-binding domain"/>
    <property type="match status" value="1"/>
</dbReference>
<evidence type="ECO:0000256" key="2">
    <source>
        <dbReference type="ARBA" id="ARBA00004193"/>
    </source>
</evidence>
<dbReference type="PROSITE" id="PS50198">
    <property type="entry name" value="PPIC_PPIASE_2"/>
    <property type="match status" value="1"/>
</dbReference>
<dbReference type="AlphaFoldDB" id="A0A387AU21"/>